<dbReference type="Gene3D" id="3.40.50.11530">
    <property type="match status" value="1"/>
</dbReference>
<organism evidence="12 13">
    <name type="scientific">Eublepharis macularius</name>
    <name type="common">Leopard gecko</name>
    <name type="synonym">Cyrtodactylus macularius</name>
    <dbReference type="NCBI Taxonomy" id="481883"/>
    <lineage>
        <taxon>Eukaryota</taxon>
        <taxon>Metazoa</taxon>
        <taxon>Chordata</taxon>
        <taxon>Craniata</taxon>
        <taxon>Vertebrata</taxon>
        <taxon>Euteleostomi</taxon>
        <taxon>Lepidosauria</taxon>
        <taxon>Squamata</taxon>
        <taxon>Bifurcata</taxon>
        <taxon>Gekkota</taxon>
        <taxon>Eublepharidae</taxon>
        <taxon>Eublepharinae</taxon>
        <taxon>Eublepharis</taxon>
    </lineage>
</organism>
<dbReference type="CTD" id="55540"/>
<dbReference type="Proteomes" id="UP001190640">
    <property type="component" value="Chromosome 4"/>
</dbReference>
<evidence type="ECO:0000256" key="10">
    <source>
        <dbReference type="SAM" id="SignalP"/>
    </source>
</evidence>
<dbReference type="InterPro" id="IPR043046">
    <property type="entry name" value="IL17RA/B_FnIII-like_2_sf"/>
</dbReference>
<feature type="transmembrane region" description="Helical" evidence="9">
    <location>
        <begin position="283"/>
        <end position="306"/>
    </location>
</feature>
<keyword evidence="5 9" id="KW-1133">Transmembrane helix</keyword>
<keyword evidence="3 9" id="KW-0812">Transmembrane</keyword>
<evidence type="ECO:0000256" key="4">
    <source>
        <dbReference type="ARBA" id="ARBA00022729"/>
    </source>
</evidence>
<dbReference type="InterPro" id="IPR039465">
    <property type="entry name" value="IL-17_rcpt-like"/>
</dbReference>
<keyword evidence="7 13" id="KW-0675">Receptor</keyword>
<keyword evidence="6 9" id="KW-0472">Membrane</keyword>
<dbReference type="Pfam" id="PF16578">
    <property type="entry name" value="IL17R_fnIII_D2"/>
    <property type="match status" value="1"/>
</dbReference>
<sequence>MKAAVWVLLGTMLGRCRLEGEAQQSMQCGIENGPSAELEERHSLTPSDLDNISARIVETEGTSQLNITWTISADASIRTLRATKICISTFSHPICIRCDYLKTFESQSKFADQKWQFYYVGFPVEENTIYYIYGYNLPPANPYEDPPSKLVTVTSPDCEDDILKYSKTCIEKGSLWDPNITICKMDSEIEVNFTASPLSSIYTILICESEDECSDLTHKTASNIKKNDTRVSERIPVDNPSNKNYIELTPYFPRCENDCQRHSEYQIKCTEKPSIGAIKTHSLGVYVCILAAVFVKVCVIAAVLYVKKTHGTVRMCPLFHSSVQQTPAKILVIYPPDVCIHHTVLAFAEFLREHCQSDVVIDVWQKRRIAEIGPVQWLTTQKELADKVIFLTPSHLGPACDSGCKRSIEGHGENSECMFTLAYNLFCSDWKIQSSLHKYMVVSFSDAHSNESLPSALTICPKYFLMKDFDSFLRELYLSQSSSCSKGSRSKGLLSHLKSKFQI</sequence>
<evidence type="ECO:0000313" key="12">
    <source>
        <dbReference type="Proteomes" id="UP001190640"/>
    </source>
</evidence>
<comment type="subcellular location">
    <subcellularLocation>
        <location evidence="1">Cell membrane</location>
        <topology evidence="1">Single-pass type I membrane protein</topology>
    </subcellularLocation>
</comment>
<dbReference type="InterPro" id="IPR038683">
    <property type="entry name" value="IL17RA/B_FnIII-like_1_sf"/>
</dbReference>
<reference evidence="13" key="1">
    <citation type="submission" date="2025-08" db="UniProtKB">
        <authorList>
            <consortium name="RefSeq"/>
        </authorList>
    </citation>
    <scope>IDENTIFICATION</scope>
    <source>
        <tissue evidence="13">Blood</tissue>
    </source>
</reference>
<dbReference type="Gene3D" id="2.60.40.2160">
    <property type="entry name" value="Interleukin-17 receptor A/B, fibronectin-III-like domain 1"/>
    <property type="match status" value="1"/>
</dbReference>
<dbReference type="Gene3D" id="2.60.40.2150">
    <property type="entry name" value="Interleukin-17 receptor A/B, fibronectin-III-like domain 2"/>
    <property type="match status" value="1"/>
</dbReference>
<accession>A0AA97KYF2</accession>
<dbReference type="AlphaFoldDB" id="A0AA97KYF2"/>
<evidence type="ECO:0000256" key="7">
    <source>
        <dbReference type="ARBA" id="ARBA00023170"/>
    </source>
</evidence>
<dbReference type="PANTHER" id="PTHR15583:SF11">
    <property type="entry name" value="INTERLEUKIN-17 RECEPTOR B"/>
    <property type="match status" value="1"/>
</dbReference>
<keyword evidence="4 10" id="KW-0732">Signal</keyword>
<evidence type="ECO:0000256" key="1">
    <source>
        <dbReference type="ARBA" id="ARBA00004251"/>
    </source>
</evidence>
<proteinExistence type="predicted"/>
<dbReference type="GeneID" id="129328578"/>
<keyword evidence="12" id="KW-1185">Reference proteome</keyword>
<evidence type="ECO:0000313" key="13">
    <source>
        <dbReference type="RefSeq" id="XP_054833702.1"/>
    </source>
</evidence>
<evidence type="ECO:0000256" key="5">
    <source>
        <dbReference type="ARBA" id="ARBA00022989"/>
    </source>
</evidence>
<dbReference type="RefSeq" id="XP_054833702.1">
    <property type="nucleotide sequence ID" value="XM_054977727.1"/>
</dbReference>
<evidence type="ECO:0000259" key="11">
    <source>
        <dbReference type="PROSITE" id="PS51534"/>
    </source>
</evidence>
<dbReference type="KEGG" id="emc:129328578"/>
<dbReference type="Pfam" id="PF08357">
    <property type="entry name" value="SEFIR"/>
    <property type="match status" value="1"/>
</dbReference>
<dbReference type="FunFam" id="3.40.50.11530:FF:000004">
    <property type="entry name" value="Interleukin 17 receptor B"/>
    <property type="match status" value="1"/>
</dbReference>
<dbReference type="PROSITE" id="PS51534">
    <property type="entry name" value="SEFIR"/>
    <property type="match status" value="1"/>
</dbReference>
<dbReference type="InterPro" id="IPR013568">
    <property type="entry name" value="SEFIR_dom"/>
</dbReference>
<dbReference type="PANTHER" id="PTHR15583">
    <property type="entry name" value="INTERLEUKIN-17 RECEPTOR"/>
    <property type="match status" value="1"/>
</dbReference>
<gene>
    <name evidence="13" type="primary">IL17RB</name>
</gene>
<keyword evidence="8" id="KW-0325">Glycoprotein</keyword>
<evidence type="ECO:0000256" key="9">
    <source>
        <dbReference type="SAM" id="Phobius"/>
    </source>
</evidence>
<dbReference type="GO" id="GO:0005886">
    <property type="term" value="C:plasma membrane"/>
    <property type="evidence" value="ECO:0007669"/>
    <property type="project" value="UniProtKB-SubCell"/>
</dbReference>
<evidence type="ECO:0000256" key="3">
    <source>
        <dbReference type="ARBA" id="ARBA00022692"/>
    </source>
</evidence>
<evidence type="ECO:0000256" key="8">
    <source>
        <dbReference type="ARBA" id="ARBA00023180"/>
    </source>
</evidence>
<dbReference type="InterPro" id="IPR032356">
    <property type="entry name" value="IL17R_A/B_N"/>
</dbReference>
<name>A0AA97KYF2_EUBMA</name>
<feature type="domain" description="SEFIR" evidence="11">
    <location>
        <begin position="327"/>
        <end position="475"/>
    </location>
</feature>
<evidence type="ECO:0000256" key="6">
    <source>
        <dbReference type="ARBA" id="ARBA00023136"/>
    </source>
</evidence>
<protein>
    <submittedName>
        <fullName evidence="13">Interleukin-17 receptor B isoform X1</fullName>
    </submittedName>
</protein>
<dbReference type="Pfam" id="PF16556">
    <property type="entry name" value="IL17R_fnIII_D1"/>
    <property type="match status" value="1"/>
</dbReference>
<dbReference type="GO" id="GO:0030368">
    <property type="term" value="F:interleukin-17 receptor activity"/>
    <property type="evidence" value="ECO:0007669"/>
    <property type="project" value="InterPro"/>
</dbReference>
<feature type="chain" id="PRO_5041688156" evidence="10">
    <location>
        <begin position="19"/>
        <end position="503"/>
    </location>
</feature>
<keyword evidence="2" id="KW-1003">Cell membrane</keyword>
<evidence type="ECO:0000256" key="2">
    <source>
        <dbReference type="ARBA" id="ARBA00022475"/>
    </source>
</evidence>
<feature type="signal peptide" evidence="10">
    <location>
        <begin position="1"/>
        <end position="18"/>
    </location>
</feature>